<name>A0AAD5UT33_9APHY</name>
<evidence type="ECO:0008006" key="11">
    <source>
        <dbReference type="Google" id="ProtNLM"/>
    </source>
</evidence>
<keyword evidence="3" id="KW-0862">Zinc</keyword>
<dbReference type="EMBL" id="JANAWD010000665">
    <property type="protein sequence ID" value="KAJ3476810.1"/>
    <property type="molecule type" value="Genomic_DNA"/>
</dbReference>
<feature type="domain" description="RRM" evidence="8">
    <location>
        <begin position="426"/>
        <end position="505"/>
    </location>
</feature>
<feature type="compositionally biased region" description="Low complexity" evidence="6">
    <location>
        <begin position="659"/>
        <end position="671"/>
    </location>
</feature>
<dbReference type="PROSITE" id="PS00518">
    <property type="entry name" value="ZF_RING_1"/>
    <property type="match status" value="1"/>
</dbReference>
<dbReference type="Gene3D" id="3.30.70.330">
    <property type="match status" value="1"/>
</dbReference>
<dbReference type="SUPFAM" id="SSF54928">
    <property type="entry name" value="RNA-binding domain, RBD"/>
    <property type="match status" value="1"/>
</dbReference>
<dbReference type="SUPFAM" id="SSF57850">
    <property type="entry name" value="RING/U-box"/>
    <property type="match status" value="1"/>
</dbReference>
<sequence>MAKHSLAYPAVPASAPTSPAVNRKDRNAPATPQRSLQRASLRQLHSPYTPLTSYSTPYTPMSLRSISSSNASSLATPVSATSNRRLSLQLSPEVSFQGKSNKKSIADIADNWRTRANENGIKVTSSEESQFADDEDSGFFSNDKALLPAPFLSTQRRARAHSQAQPQASPPLTQIPNPAQLSTPGRIPLSQSFAFSPAFLNTPPPKPALINKLRLRGTVTDPAQTRRRPAFGQATELCDIDEDEFMPYPPTFSPPTSAYIQSQTLPLTLNDPFNLSTIPETTHYYDALSTFEGFEPPVEQPILCCSVCGQKNGALALLEPCTHPLCSACLTSALNIVGEKDMECAVCSAKVDDFKLQNFSGIPNNRTSSQPSSDHEDQEMGNGNTSFSFSAGLMDGGFDDFLDRAQGASTPVIRNSRKQSKGGEGVVLRIDNVPWDITPPAIATWLKHPVERVHVLLDRKGKTLSHAFAEMATPEAAKAALRSSQNSVLGRGKRARGVTVTRSNQEELMRSLFPSWQGNFDGGRPSLAGLSNEHVIPTLQQGLISEAELKSLLHLIRSPDSHFLKVPSLPFHSLMSILSKFPADDDSRVFWSGSIRDILYDVTYTAVQVLLKRIEENPFSEWANLLAQLVRAAMSCQAFTAEQMSKLSDILEAALPQCTSSPASRTTSRTPDSIRGNPEPLQPSRKQNRVTPPPVSPFGDIAKEFGVEAHLVEALAHRLSRLS</sequence>
<feature type="compositionally biased region" description="Low complexity" evidence="6">
    <location>
        <begin position="9"/>
        <end position="21"/>
    </location>
</feature>
<keyword evidence="10" id="KW-1185">Reference proteome</keyword>
<gene>
    <name evidence="9" type="ORF">NLI96_g10900</name>
</gene>
<keyword evidence="1" id="KW-0479">Metal-binding</keyword>
<feature type="compositionally biased region" description="Polar residues" evidence="6">
    <location>
        <begin position="162"/>
        <end position="187"/>
    </location>
</feature>
<organism evidence="9 10">
    <name type="scientific">Meripilus lineatus</name>
    <dbReference type="NCBI Taxonomy" id="2056292"/>
    <lineage>
        <taxon>Eukaryota</taxon>
        <taxon>Fungi</taxon>
        <taxon>Dikarya</taxon>
        <taxon>Basidiomycota</taxon>
        <taxon>Agaricomycotina</taxon>
        <taxon>Agaricomycetes</taxon>
        <taxon>Polyporales</taxon>
        <taxon>Meripilaceae</taxon>
        <taxon>Meripilus</taxon>
    </lineage>
</organism>
<feature type="domain" description="RING-type" evidence="7">
    <location>
        <begin position="305"/>
        <end position="348"/>
    </location>
</feature>
<evidence type="ECO:0000259" key="7">
    <source>
        <dbReference type="PROSITE" id="PS50089"/>
    </source>
</evidence>
<dbReference type="PROSITE" id="PS50102">
    <property type="entry name" value="RRM"/>
    <property type="match status" value="1"/>
</dbReference>
<dbReference type="GO" id="GO:0008270">
    <property type="term" value="F:zinc ion binding"/>
    <property type="evidence" value="ECO:0007669"/>
    <property type="project" value="UniProtKB-KW"/>
</dbReference>
<dbReference type="PROSITE" id="PS50089">
    <property type="entry name" value="ZF_RING_2"/>
    <property type="match status" value="1"/>
</dbReference>
<dbReference type="AlphaFoldDB" id="A0AAD5UT33"/>
<dbReference type="InterPro" id="IPR017907">
    <property type="entry name" value="Znf_RING_CS"/>
</dbReference>
<evidence type="ECO:0000256" key="2">
    <source>
        <dbReference type="ARBA" id="ARBA00022771"/>
    </source>
</evidence>
<evidence type="ECO:0000256" key="4">
    <source>
        <dbReference type="PROSITE-ProRule" id="PRU00175"/>
    </source>
</evidence>
<feature type="compositionally biased region" description="Polar residues" evidence="6">
    <location>
        <begin position="30"/>
        <end position="40"/>
    </location>
</feature>
<dbReference type="InterPro" id="IPR035979">
    <property type="entry name" value="RBD_domain_sf"/>
</dbReference>
<evidence type="ECO:0000256" key="1">
    <source>
        <dbReference type="ARBA" id="ARBA00022723"/>
    </source>
</evidence>
<dbReference type="GO" id="GO:0003723">
    <property type="term" value="F:RNA binding"/>
    <property type="evidence" value="ECO:0007669"/>
    <property type="project" value="UniProtKB-UniRule"/>
</dbReference>
<evidence type="ECO:0000256" key="3">
    <source>
        <dbReference type="ARBA" id="ARBA00022833"/>
    </source>
</evidence>
<dbReference type="SMART" id="SM00184">
    <property type="entry name" value="RING"/>
    <property type="match status" value="1"/>
</dbReference>
<accession>A0AAD5UT33</accession>
<evidence type="ECO:0000313" key="9">
    <source>
        <dbReference type="EMBL" id="KAJ3476810.1"/>
    </source>
</evidence>
<evidence type="ECO:0000259" key="8">
    <source>
        <dbReference type="PROSITE" id="PS50102"/>
    </source>
</evidence>
<keyword evidence="2 4" id="KW-0863">Zinc-finger</keyword>
<feature type="region of interest" description="Disordered" evidence="6">
    <location>
        <begin position="658"/>
        <end position="697"/>
    </location>
</feature>
<comment type="caution">
    <text evidence="9">The sequence shown here is derived from an EMBL/GenBank/DDBJ whole genome shotgun (WGS) entry which is preliminary data.</text>
</comment>
<evidence type="ECO:0000256" key="6">
    <source>
        <dbReference type="SAM" id="MobiDB-lite"/>
    </source>
</evidence>
<proteinExistence type="predicted"/>
<dbReference type="SMART" id="SM00360">
    <property type="entry name" value="RRM"/>
    <property type="match status" value="1"/>
</dbReference>
<feature type="compositionally biased region" description="Low complexity" evidence="6">
    <location>
        <begin position="46"/>
        <end position="55"/>
    </location>
</feature>
<dbReference type="InterPro" id="IPR000504">
    <property type="entry name" value="RRM_dom"/>
</dbReference>
<feature type="region of interest" description="Disordered" evidence="6">
    <location>
        <begin position="155"/>
        <end position="187"/>
    </location>
</feature>
<feature type="compositionally biased region" description="Polar residues" evidence="6">
    <location>
        <begin position="360"/>
        <end position="372"/>
    </location>
</feature>
<reference evidence="9" key="1">
    <citation type="submission" date="2022-07" db="EMBL/GenBank/DDBJ databases">
        <title>Genome Sequence of Physisporinus lineatus.</title>
        <authorList>
            <person name="Buettner E."/>
        </authorList>
    </citation>
    <scope>NUCLEOTIDE SEQUENCE</scope>
    <source>
        <strain evidence="9">VT162</strain>
    </source>
</reference>
<feature type="region of interest" description="Disordered" evidence="6">
    <location>
        <begin position="1"/>
        <end position="55"/>
    </location>
</feature>
<keyword evidence="5" id="KW-0694">RNA-binding</keyword>
<evidence type="ECO:0000313" key="10">
    <source>
        <dbReference type="Proteomes" id="UP001212997"/>
    </source>
</evidence>
<dbReference type="Proteomes" id="UP001212997">
    <property type="component" value="Unassembled WGS sequence"/>
</dbReference>
<dbReference type="InterPro" id="IPR012677">
    <property type="entry name" value="Nucleotide-bd_a/b_plait_sf"/>
</dbReference>
<feature type="region of interest" description="Disordered" evidence="6">
    <location>
        <begin position="360"/>
        <end position="386"/>
    </location>
</feature>
<evidence type="ECO:0000256" key="5">
    <source>
        <dbReference type="PROSITE-ProRule" id="PRU00176"/>
    </source>
</evidence>
<dbReference type="CDD" id="cd16449">
    <property type="entry name" value="RING-HC"/>
    <property type="match status" value="1"/>
</dbReference>
<protein>
    <recommendedName>
        <fullName evidence="11">RING-type domain-containing protein</fullName>
    </recommendedName>
</protein>
<dbReference type="InterPro" id="IPR001841">
    <property type="entry name" value="Znf_RING"/>
</dbReference>